<dbReference type="CDD" id="cd10527">
    <property type="entry name" value="SET_LSMT"/>
    <property type="match status" value="1"/>
</dbReference>
<dbReference type="GO" id="GO:0016279">
    <property type="term" value="F:protein-lysine N-methyltransferase activity"/>
    <property type="evidence" value="ECO:0007669"/>
    <property type="project" value="TreeGrafter"/>
</dbReference>
<keyword evidence="7" id="KW-1185">Reference proteome</keyword>
<evidence type="ECO:0000313" key="6">
    <source>
        <dbReference type="EMBL" id="KXZ55475.1"/>
    </source>
</evidence>
<evidence type="ECO:0000256" key="2">
    <source>
        <dbReference type="ARBA" id="ARBA00022679"/>
    </source>
</evidence>
<dbReference type="Proteomes" id="UP000075714">
    <property type="component" value="Unassembled WGS sequence"/>
</dbReference>
<dbReference type="InterPro" id="IPR036464">
    <property type="entry name" value="Rubisco_LSMT_subst-bd_sf"/>
</dbReference>
<dbReference type="EMBL" id="LSYV01000003">
    <property type="protein sequence ID" value="KXZ55475.1"/>
    <property type="molecule type" value="Genomic_DNA"/>
</dbReference>
<dbReference type="InterPro" id="IPR046341">
    <property type="entry name" value="SET_dom_sf"/>
</dbReference>
<dbReference type="InterPro" id="IPR015353">
    <property type="entry name" value="Rubisco_LSMT_subst-bd"/>
</dbReference>
<feature type="region of interest" description="Disordered" evidence="4">
    <location>
        <begin position="527"/>
        <end position="647"/>
    </location>
</feature>
<reference evidence="7" key="1">
    <citation type="journal article" date="2016" name="Nat. Commun.">
        <title>The Gonium pectorale genome demonstrates co-option of cell cycle regulation during the evolution of multicellularity.</title>
        <authorList>
            <person name="Hanschen E.R."/>
            <person name="Marriage T.N."/>
            <person name="Ferris P.J."/>
            <person name="Hamaji T."/>
            <person name="Toyoda A."/>
            <person name="Fujiyama A."/>
            <person name="Neme R."/>
            <person name="Noguchi H."/>
            <person name="Minakuchi Y."/>
            <person name="Suzuki M."/>
            <person name="Kawai-Toyooka H."/>
            <person name="Smith D.R."/>
            <person name="Sparks H."/>
            <person name="Anderson J."/>
            <person name="Bakaric R."/>
            <person name="Luria V."/>
            <person name="Karger A."/>
            <person name="Kirschner M.W."/>
            <person name="Durand P.M."/>
            <person name="Michod R.E."/>
            <person name="Nozaki H."/>
            <person name="Olson B.J."/>
        </authorList>
    </citation>
    <scope>NUCLEOTIDE SEQUENCE [LARGE SCALE GENOMIC DNA]</scope>
    <source>
        <strain evidence="7">NIES-2863</strain>
    </source>
</reference>
<dbReference type="Pfam" id="PF09273">
    <property type="entry name" value="Rubis-subs-bind"/>
    <property type="match status" value="1"/>
</dbReference>
<feature type="region of interest" description="Disordered" evidence="4">
    <location>
        <begin position="390"/>
        <end position="439"/>
    </location>
</feature>
<keyword evidence="2" id="KW-0808">Transferase</keyword>
<evidence type="ECO:0000313" key="7">
    <source>
        <dbReference type="Proteomes" id="UP000075714"/>
    </source>
</evidence>
<evidence type="ECO:0000259" key="5">
    <source>
        <dbReference type="Pfam" id="PF09273"/>
    </source>
</evidence>
<feature type="compositionally biased region" description="Basic and acidic residues" evidence="4">
    <location>
        <begin position="633"/>
        <end position="647"/>
    </location>
</feature>
<keyword evidence="3" id="KW-0949">S-adenosyl-L-methionine</keyword>
<feature type="region of interest" description="Disordered" evidence="4">
    <location>
        <begin position="121"/>
        <end position="140"/>
    </location>
</feature>
<feature type="domain" description="Rubisco LSMT substrate-binding" evidence="5">
    <location>
        <begin position="461"/>
        <end position="510"/>
    </location>
</feature>
<name>A0A150H074_GONPE</name>
<dbReference type="SUPFAM" id="SSF82199">
    <property type="entry name" value="SET domain"/>
    <property type="match status" value="1"/>
</dbReference>
<keyword evidence="1" id="KW-0489">Methyltransferase</keyword>
<gene>
    <name evidence="6" type="ORF">GPECTOR_2g1024</name>
</gene>
<comment type="caution">
    <text evidence="6">The sequence shown here is derived from an EMBL/GenBank/DDBJ whole genome shotgun (WGS) entry which is preliminary data.</text>
</comment>
<dbReference type="InterPro" id="IPR050600">
    <property type="entry name" value="SETD3_SETD6_MTase"/>
</dbReference>
<feature type="compositionally biased region" description="Low complexity" evidence="4">
    <location>
        <begin position="391"/>
        <end position="405"/>
    </location>
</feature>
<accession>A0A150H074</accession>
<dbReference type="PANTHER" id="PTHR13271">
    <property type="entry name" value="UNCHARACTERIZED PUTATIVE METHYLTRANSFERASE"/>
    <property type="match status" value="1"/>
</dbReference>
<sequence>MPRTSPDSFPPAVRHLREAAPSLSPFLATTLALLSEVARGSGQQVASTGEGAGAAGGTQWGPYLATLPDGCPDCLLNWTAEEKKELEGTALEEQGPEPAADVFRRHAAPLLAERPDLWPGLQPAQQRQEAPGSTGAEGGEDAGLAAFVRAASLVQSRAFHLEAENWVSGAKEIAQLSSGGTQVFLLPGIDMINHSHNPDRRNARLERINLAQAQPLLDEAAAAGEGGEAATRPAEAYFVMRADKPIPAGTEVLHTYGDLSDAQLLQTYGFLDSEDDFRQQHPGGEEAAAGSGGGCYRNPHNAALVPWAAVEGVCSGLLRSMDQAPPAAVKKAKREFLASAGVLQPAAPADTQFVLLAREPLPGELLTAVQVLLMTKEEFQELRREFGGGAAAAAGGQPAGSPGAGRAKKVSKGSGVAKDAEPAPAPGAAGSGSGAAPAAPAPKLALGTSLLEEDEDFAEMVCIACLQILESCLERYPGSAKDDVRLLRSAECTGRKRLAVRVRVGERDVLHLAKKAVVELMRKLRDGEAGDKDDGEGDEDGSSASEDEEQGIEEKAQAGSAGKRGAAASGAAPAGQRSAKRRRRGLGAQASEGAEDEAGGDGGEEQDDDGLLMGSDDSQGVGYGAEDYDDGIGEAHDRGGAHPAPKD</sequence>
<evidence type="ECO:0000256" key="1">
    <source>
        <dbReference type="ARBA" id="ARBA00022603"/>
    </source>
</evidence>
<dbReference type="PANTHER" id="PTHR13271:SF145">
    <property type="entry name" value="SET DOMAIN-CONTAINING PROTEIN"/>
    <property type="match status" value="1"/>
</dbReference>
<dbReference type="OrthoDB" id="341421at2759"/>
<dbReference type="SUPFAM" id="SSF81822">
    <property type="entry name" value="RuBisCo LSMT C-terminal, substrate-binding domain"/>
    <property type="match status" value="1"/>
</dbReference>
<dbReference type="Gene3D" id="3.90.1410.10">
    <property type="entry name" value="set domain protein methyltransferase, domain 1"/>
    <property type="match status" value="1"/>
</dbReference>
<feature type="compositionally biased region" description="Low complexity" evidence="4">
    <location>
        <begin position="557"/>
        <end position="577"/>
    </location>
</feature>
<proteinExistence type="predicted"/>
<feature type="compositionally biased region" description="Acidic residues" evidence="4">
    <location>
        <begin position="533"/>
        <end position="551"/>
    </location>
</feature>
<feature type="compositionally biased region" description="Acidic residues" evidence="4">
    <location>
        <begin position="593"/>
        <end position="610"/>
    </location>
</feature>
<protein>
    <recommendedName>
        <fullName evidence="5">Rubisco LSMT substrate-binding domain-containing protein</fullName>
    </recommendedName>
</protein>
<evidence type="ECO:0000256" key="3">
    <source>
        <dbReference type="ARBA" id="ARBA00022691"/>
    </source>
</evidence>
<dbReference type="AlphaFoldDB" id="A0A150H074"/>
<dbReference type="Gene3D" id="3.90.1420.10">
    <property type="entry name" value="Rubisco LSMT, substrate-binding domain"/>
    <property type="match status" value="1"/>
</dbReference>
<dbReference type="GO" id="GO:0032259">
    <property type="term" value="P:methylation"/>
    <property type="evidence" value="ECO:0007669"/>
    <property type="project" value="UniProtKB-KW"/>
</dbReference>
<evidence type="ECO:0000256" key="4">
    <source>
        <dbReference type="SAM" id="MobiDB-lite"/>
    </source>
</evidence>
<organism evidence="6 7">
    <name type="scientific">Gonium pectorale</name>
    <name type="common">Green alga</name>
    <dbReference type="NCBI Taxonomy" id="33097"/>
    <lineage>
        <taxon>Eukaryota</taxon>
        <taxon>Viridiplantae</taxon>
        <taxon>Chlorophyta</taxon>
        <taxon>core chlorophytes</taxon>
        <taxon>Chlorophyceae</taxon>
        <taxon>CS clade</taxon>
        <taxon>Chlamydomonadales</taxon>
        <taxon>Volvocaceae</taxon>
        <taxon>Gonium</taxon>
    </lineage>
</organism>